<dbReference type="WBParaSite" id="ES5_v2.g17776.t1">
    <property type="protein sequence ID" value="ES5_v2.g17776.t1"/>
    <property type="gene ID" value="ES5_v2.g17776"/>
</dbReference>
<evidence type="ECO:0000313" key="1">
    <source>
        <dbReference type="Proteomes" id="UP000887579"/>
    </source>
</evidence>
<name>A0AC34FKV2_9BILA</name>
<reference evidence="2" key="1">
    <citation type="submission" date="2022-11" db="UniProtKB">
        <authorList>
            <consortium name="WormBaseParasite"/>
        </authorList>
    </citation>
    <scope>IDENTIFICATION</scope>
</reference>
<dbReference type="Proteomes" id="UP000887579">
    <property type="component" value="Unplaced"/>
</dbReference>
<proteinExistence type="predicted"/>
<organism evidence="1 2">
    <name type="scientific">Panagrolaimus sp. ES5</name>
    <dbReference type="NCBI Taxonomy" id="591445"/>
    <lineage>
        <taxon>Eukaryota</taxon>
        <taxon>Metazoa</taxon>
        <taxon>Ecdysozoa</taxon>
        <taxon>Nematoda</taxon>
        <taxon>Chromadorea</taxon>
        <taxon>Rhabditida</taxon>
        <taxon>Tylenchina</taxon>
        <taxon>Panagrolaimomorpha</taxon>
        <taxon>Panagrolaimoidea</taxon>
        <taxon>Panagrolaimidae</taxon>
        <taxon>Panagrolaimus</taxon>
    </lineage>
</organism>
<accession>A0AC34FKV2</accession>
<protein>
    <submittedName>
        <fullName evidence="2">Serpentine Receptor, class T</fullName>
    </submittedName>
</protein>
<sequence length="342" mass="38797">MDYVLWKRQEFLQLYNCTFFDIENVPLEKRQHSFIGMTLIIFFLVFELLYIPSLLVMRKKQFYAQPCYKIMHFIGIVDVLSLSANAFTTGIFCMVGAVYCMYPSLIYAIGCIGLGLWIAQSDAGIILALNRCLEMYDPLLCAKLFKGNKTYFWISIPIIHGTLIGCLTKPPLFSGIYMSWFFNPFIGYFDDVQNKYVNLAHTINNITVLCALSVLYTVFLIILTKRASLIQGSTRTDSQRQTFIQVFIICLFNATAAAIYIIEQFFVVNPAIILAGSISWVFAHGSPAIIYLLMNKSIRNHIRRQIGLSNTAAIHSTGNPSYIHKTSPPSKNVVQVLSSFEK</sequence>
<evidence type="ECO:0000313" key="2">
    <source>
        <dbReference type="WBParaSite" id="ES5_v2.g17776.t1"/>
    </source>
</evidence>